<name>A0A1Y4LG92_9FIRM</name>
<comment type="caution">
    <text evidence="6">The sequence shown here is derived from an EMBL/GenBank/DDBJ whole genome shotgun (WGS) entry which is preliminary data.</text>
</comment>
<evidence type="ECO:0000256" key="4">
    <source>
        <dbReference type="SAM" id="SignalP"/>
    </source>
</evidence>
<accession>A0A1Y4LG92</accession>
<evidence type="ECO:0000256" key="2">
    <source>
        <dbReference type="ARBA" id="ARBA00007639"/>
    </source>
</evidence>
<protein>
    <recommendedName>
        <fullName evidence="5">Periplasmic binding protein domain-containing protein</fullName>
    </recommendedName>
</protein>
<dbReference type="RefSeq" id="WP_016148452.1">
    <property type="nucleotide sequence ID" value="NZ_CABKSA010000002.1"/>
</dbReference>
<feature type="domain" description="Periplasmic binding protein" evidence="5">
    <location>
        <begin position="53"/>
        <end position="306"/>
    </location>
</feature>
<reference evidence="7" key="1">
    <citation type="submission" date="2017-04" db="EMBL/GenBank/DDBJ databases">
        <title>Function of individual gut microbiota members based on whole genome sequencing of pure cultures obtained from chicken caecum.</title>
        <authorList>
            <person name="Medvecky M."/>
            <person name="Cejkova D."/>
            <person name="Polansky O."/>
            <person name="Karasova D."/>
            <person name="Kubasova T."/>
            <person name="Cizek A."/>
            <person name="Rychlik I."/>
        </authorList>
    </citation>
    <scope>NUCLEOTIDE SEQUENCE [LARGE SCALE GENOMIC DNA]</scope>
    <source>
        <strain evidence="7">An179</strain>
    </source>
</reference>
<proteinExistence type="inferred from homology"/>
<evidence type="ECO:0000259" key="5">
    <source>
        <dbReference type="Pfam" id="PF13407"/>
    </source>
</evidence>
<feature type="chain" id="PRO_5039448940" description="Periplasmic binding protein domain-containing protein" evidence="4">
    <location>
        <begin position="22"/>
        <end position="340"/>
    </location>
</feature>
<comment type="subcellular location">
    <subcellularLocation>
        <location evidence="1">Cell envelope</location>
    </subcellularLocation>
</comment>
<dbReference type="AlphaFoldDB" id="A0A1Y4LG92"/>
<evidence type="ECO:0000256" key="3">
    <source>
        <dbReference type="ARBA" id="ARBA00022729"/>
    </source>
</evidence>
<gene>
    <name evidence="6" type="ORF">B5F15_14260</name>
</gene>
<dbReference type="GO" id="GO:0030246">
    <property type="term" value="F:carbohydrate binding"/>
    <property type="evidence" value="ECO:0007669"/>
    <property type="project" value="UniProtKB-ARBA"/>
</dbReference>
<dbReference type="PANTHER" id="PTHR46847">
    <property type="entry name" value="D-ALLOSE-BINDING PERIPLASMIC PROTEIN-RELATED"/>
    <property type="match status" value="1"/>
</dbReference>
<evidence type="ECO:0000256" key="1">
    <source>
        <dbReference type="ARBA" id="ARBA00004196"/>
    </source>
</evidence>
<dbReference type="Proteomes" id="UP000195326">
    <property type="component" value="Unassembled WGS sequence"/>
</dbReference>
<dbReference type="InterPro" id="IPR025997">
    <property type="entry name" value="SBP_2_dom"/>
</dbReference>
<dbReference type="InterPro" id="IPR028082">
    <property type="entry name" value="Peripla_BP_I"/>
</dbReference>
<keyword evidence="3 4" id="KW-0732">Signal</keyword>
<evidence type="ECO:0000313" key="7">
    <source>
        <dbReference type="Proteomes" id="UP000195326"/>
    </source>
</evidence>
<organism evidence="6 7">
    <name type="scientific">Butyricicoccus pullicaecorum</name>
    <dbReference type="NCBI Taxonomy" id="501571"/>
    <lineage>
        <taxon>Bacteria</taxon>
        <taxon>Bacillati</taxon>
        <taxon>Bacillota</taxon>
        <taxon>Clostridia</taxon>
        <taxon>Eubacteriales</taxon>
        <taxon>Butyricicoccaceae</taxon>
        <taxon>Butyricicoccus</taxon>
    </lineage>
</organism>
<dbReference type="SUPFAM" id="SSF53822">
    <property type="entry name" value="Periplasmic binding protein-like I"/>
    <property type="match status" value="1"/>
</dbReference>
<dbReference type="Pfam" id="PF13407">
    <property type="entry name" value="Peripla_BP_4"/>
    <property type="match status" value="1"/>
</dbReference>
<dbReference type="PROSITE" id="PS51257">
    <property type="entry name" value="PROKAR_LIPOPROTEIN"/>
    <property type="match status" value="1"/>
</dbReference>
<dbReference type="STRING" id="501571.GCA_900143195_00316"/>
<dbReference type="Gene3D" id="3.40.50.2300">
    <property type="match status" value="2"/>
</dbReference>
<feature type="signal peptide" evidence="4">
    <location>
        <begin position="1"/>
        <end position="21"/>
    </location>
</feature>
<sequence length="340" mass="35648">MKKRNGLAMLLTGAMLCGTLAGCGGDTSSDTASTASTGEDDGTLNMTLIMSLRDEFLSALETGAKNAASEVGVNLATQDAQNDTSKLIQYIESARNAGDDAVLVNLVDAETAQQCIDAAGDMKVVFVNRAPADTSILNENAAFVGSDEMTSGGYQGDFLAEYFTAQGKTDVKYLMLQGTLGLVHTEQRSASVIQHMKDGGLNPIEAAAPLVADYDRANAMDMISPLLSTTEFDCIIANNDAMALGAVEAMKAQGMDPTSIPIVGIDATVDGIQAIKDGTLAMTVFQDPNGQGMGAVMAAKNMIEGNPINQGTDYEVDDENANIVWVPFEPVTPDNVADYE</sequence>
<dbReference type="GO" id="GO:0030313">
    <property type="term" value="C:cell envelope"/>
    <property type="evidence" value="ECO:0007669"/>
    <property type="project" value="UniProtKB-SubCell"/>
</dbReference>
<dbReference type="EMBL" id="NFKL01000024">
    <property type="protein sequence ID" value="OUP55713.1"/>
    <property type="molecule type" value="Genomic_DNA"/>
</dbReference>
<dbReference type="PANTHER" id="PTHR46847:SF1">
    <property type="entry name" value="D-ALLOSE-BINDING PERIPLASMIC PROTEIN-RELATED"/>
    <property type="match status" value="1"/>
</dbReference>
<evidence type="ECO:0000313" key="6">
    <source>
        <dbReference type="EMBL" id="OUP55713.1"/>
    </source>
</evidence>
<comment type="similarity">
    <text evidence="2">Belongs to the bacterial solute-binding protein 2 family.</text>
</comment>